<comment type="caution">
    <text evidence="4">The sequence shown here is derived from an EMBL/GenBank/DDBJ whole genome shotgun (WGS) entry which is preliminary data.</text>
</comment>
<name>A0A9D3MVM2_ANGAN</name>
<keyword evidence="2" id="KW-0472">Membrane</keyword>
<feature type="transmembrane region" description="Helical" evidence="2">
    <location>
        <begin position="73"/>
        <end position="91"/>
    </location>
</feature>
<keyword evidence="5" id="KW-1185">Reference proteome</keyword>
<feature type="compositionally biased region" description="Basic residues" evidence="1">
    <location>
        <begin position="220"/>
        <end position="233"/>
    </location>
</feature>
<evidence type="ECO:0000256" key="1">
    <source>
        <dbReference type="SAM" id="MobiDB-lite"/>
    </source>
</evidence>
<dbReference type="Gene3D" id="1.10.287.2250">
    <property type="match status" value="1"/>
</dbReference>
<gene>
    <name evidence="4" type="ORF">ANANG_G00004390</name>
</gene>
<feature type="region of interest" description="Disordered" evidence="1">
    <location>
        <begin position="179"/>
        <end position="239"/>
    </location>
</feature>
<feature type="compositionally biased region" description="Low complexity" evidence="1">
    <location>
        <begin position="196"/>
        <end position="219"/>
    </location>
</feature>
<evidence type="ECO:0000313" key="5">
    <source>
        <dbReference type="Proteomes" id="UP001044222"/>
    </source>
</evidence>
<evidence type="ECO:0000313" key="4">
    <source>
        <dbReference type="EMBL" id="KAG5856099.1"/>
    </source>
</evidence>
<evidence type="ECO:0000256" key="2">
    <source>
        <dbReference type="SAM" id="Phobius"/>
    </source>
</evidence>
<proteinExistence type="predicted"/>
<reference evidence="4" key="1">
    <citation type="submission" date="2021-01" db="EMBL/GenBank/DDBJ databases">
        <title>A chromosome-scale assembly of European eel, Anguilla anguilla.</title>
        <authorList>
            <person name="Henkel C."/>
            <person name="Jong-Raadsen S.A."/>
            <person name="Dufour S."/>
            <person name="Weltzien F.-A."/>
            <person name="Palstra A.P."/>
            <person name="Pelster B."/>
            <person name="Spaink H.P."/>
            <person name="Van Den Thillart G.E."/>
            <person name="Jansen H."/>
            <person name="Zahm M."/>
            <person name="Klopp C."/>
            <person name="Cedric C."/>
            <person name="Louis A."/>
            <person name="Berthelot C."/>
            <person name="Parey E."/>
            <person name="Roest Crollius H."/>
            <person name="Montfort J."/>
            <person name="Robinson-Rechavi M."/>
            <person name="Bucao C."/>
            <person name="Bouchez O."/>
            <person name="Gislard M."/>
            <person name="Lluch J."/>
            <person name="Milhes M."/>
            <person name="Lampietro C."/>
            <person name="Lopez Roques C."/>
            <person name="Donnadieu C."/>
            <person name="Braasch I."/>
            <person name="Desvignes T."/>
            <person name="Postlethwait J."/>
            <person name="Bobe J."/>
            <person name="Guiguen Y."/>
            <person name="Dirks R."/>
        </authorList>
    </citation>
    <scope>NUCLEOTIDE SEQUENCE</scope>
    <source>
        <strain evidence="4">Tag_6206</strain>
        <tissue evidence="4">Liver</tissue>
    </source>
</reference>
<keyword evidence="2" id="KW-1133">Transmembrane helix</keyword>
<dbReference type="Proteomes" id="UP001044222">
    <property type="component" value="Unassembled WGS sequence"/>
</dbReference>
<dbReference type="AlphaFoldDB" id="A0A9D3MVM2"/>
<dbReference type="Pfam" id="PF08246">
    <property type="entry name" value="Inhibitor_I29"/>
    <property type="match status" value="1"/>
</dbReference>
<dbReference type="InterPro" id="IPR038765">
    <property type="entry name" value="Papain-like_cys_pep_sf"/>
</dbReference>
<keyword evidence="2" id="KW-0812">Transmembrane</keyword>
<evidence type="ECO:0000259" key="3">
    <source>
        <dbReference type="SMART" id="SM00848"/>
    </source>
</evidence>
<protein>
    <recommendedName>
        <fullName evidence="3">Cathepsin propeptide inhibitor domain-containing protein</fullName>
    </recommendedName>
</protein>
<dbReference type="SMART" id="SM00848">
    <property type="entry name" value="Inhibitor_I29"/>
    <property type="match status" value="1"/>
</dbReference>
<feature type="domain" description="Cathepsin propeptide inhibitor" evidence="3">
    <location>
        <begin position="96"/>
        <end position="156"/>
    </location>
</feature>
<sequence>MPNCAASRARPAPDQSLPWPLYRPREPQSQCGAVCCSLKTHARSLLLSLSRSLALSLSLSRSEAQNCTDRMKLLVLAAALLAVASAATISLEDLEFHAWKLKFEKIYGSSEEEAQRKLTWLSNRKLVIVHNMLADQGIKSYRLGMTYFADMDNQEYRNAVFRGCLGSFNTTMAGRSGSTFLRQAGGADPPRRWTGGRRATSPTSRTRSSAAPAGPSARRAPWRGRPSVRRRSWCRSASSSWWTAPGTLATRGAGAG</sequence>
<dbReference type="EMBL" id="JAFIRN010000001">
    <property type="protein sequence ID" value="KAG5856099.1"/>
    <property type="molecule type" value="Genomic_DNA"/>
</dbReference>
<accession>A0A9D3MVM2</accession>
<dbReference type="SUPFAM" id="SSF54001">
    <property type="entry name" value="Cysteine proteinases"/>
    <property type="match status" value="1"/>
</dbReference>
<organism evidence="4 5">
    <name type="scientific">Anguilla anguilla</name>
    <name type="common">European freshwater eel</name>
    <name type="synonym">Muraena anguilla</name>
    <dbReference type="NCBI Taxonomy" id="7936"/>
    <lineage>
        <taxon>Eukaryota</taxon>
        <taxon>Metazoa</taxon>
        <taxon>Chordata</taxon>
        <taxon>Craniata</taxon>
        <taxon>Vertebrata</taxon>
        <taxon>Euteleostomi</taxon>
        <taxon>Actinopterygii</taxon>
        <taxon>Neopterygii</taxon>
        <taxon>Teleostei</taxon>
        <taxon>Anguilliformes</taxon>
        <taxon>Anguillidae</taxon>
        <taxon>Anguilla</taxon>
    </lineage>
</organism>
<dbReference type="InterPro" id="IPR013201">
    <property type="entry name" value="Prot_inhib_I29"/>
</dbReference>